<feature type="domain" description="IFT80 second beta-propeller" evidence="4">
    <location>
        <begin position="75"/>
        <end position="141"/>
    </location>
</feature>
<dbReference type="InterPro" id="IPR048720">
    <property type="entry name" value="PROPPIN"/>
</dbReference>
<dbReference type="SUPFAM" id="SSF50978">
    <property type="entry name" value="WD40 repeat-like"/>
    <property type="match status" value="1"/>
</dbReference>
<dbReference type="Pfam" id="PF21032">
    <property type="entry name" value="PROPPIN"/>
    <property type="match status" value="1"/>
</dbReference>
<evidence type="ECO:0000256" key="3">
    <source>
        <dbReference type="ARBA" id="ARBA00025740"/>
    </source>
</evidence>
<dbReference type="InParanoid" id="A0A0V0R2G2"/>
<dbReference type="FunCoup" id="A0A0V0R2G2">
    <property type="interactions" value="308"/>
</dbReference>
<keyword evidence="1" id="KW-0853">WD repeat</keyword>
<dbReference type="Proteomes" id="UP000054937">
    <property type="component" value="Unassembled WGS sequence"/>
</dbReference>
<evidence type="ECO:0000313" key="5">
    <source>
        <dbReference type="EMBL" id="KRX08692.1"/>
    </source>
</evidence>
<dbReference type="SMART" id="SM00320">
    <property type="entry name" value="WD40"/>
    <property type="match status" value="2"/>
</dbReference>
<sequence length="393" mass="45500">MEQQLDDSNKILHLNFSPDFTTYTCATEQEINFYTTDFNIQYYNNKLNGGVDRLEKMENSNIIALTGGGVQPKFKENKLIILNDYKTNSITELSFKTPIINFKLAFDKLIVIEKYKICIYQLEDLKLLMIINTSENAKGLFTINDNLINVSNRTYKNNSNNESDIINLNNGFNHMILAYPHDIQGSVNIYNYDTKQQMSIKAHQQQIQIIQLCSSGFKIATASKEAAFIRIFNTQNGELLHELRRGFETEKINSINFNRTGSLLCLASRNGQIQIFGIKNTVQEFEFQKYLEEQMLLSTKNQEDEEQNQKSEIQIDLPYFKNPTSLFKKGELNLAFCTINEKAYIAGFGPELYTLIAITYTGKYYKFQFDPNEQEQECGIVCEEYFFSKSNYK</sequence>
<comment type="caution">
    <text evidence="5">The sequence shown here is derived from an EMBL/GenBank/DDBJ whole genome shotgun (WGS) entry which is preliminary data.</text>
</comment>
<reference evidence="5 6" key="1">
    <citation type="journal article" date="2015" name="Sci. Rep.">
        <title>Genome of the facultative scuticociliatosis pathogen Pseudocohnilembus persalinus provides insight into its virulence through horizontal gene transfer.</title>
        <authorList>
            <person name="Xiong J."/>
            <person name="Wang G."/>
            <person name="Cheng J."/>
            <person name="Tian M."/>
            <person name="Pan X."/>
            <person name="Warren A."/>
            <person name="Jiang C."/>
            <person name="Yuan D."/>
            <person name="Miao W."/>
        </authorList>
    </citation>
    <scope>NUCLEOTIDE SEQUENCE [LARGE SCALE GENOMIC DNA]</scope>
    <source>
        <strain evidence="5">36N120E</strain>
    </source>
</reference>
<dbReference type="InterPro" id="IPR056456">
    <property type="entry name" value="Beta-prop_IFT80_2nd"/>
</dbReference>
<dbReference type="InterPro" id="IPR015943">
    <property type="entry name" value="WD40/YVTN_repeat-like_dom_sf"/>
</dbReference>
<dbReference type="PANTHER" id="PTHR11227">
    <property type="entry name" value="WD-REPEAT PROTEIN INTERACTING WITH PHOSPHOINOSIDES WIPI -RELATED"/>
    <property type="match status" value="1"/>
</dbReference>
<dbReference type="GO" id="GO:0005737">
    <property type="term" value="C:cytoplasm"/>
    <property type="evidence" value="ECO:0007669"/>
    <property type="project" value="UniProtKB-ARBA"/>
</dbReference>
<dbReference type="InterPro" id="IPR036322">
    <property type="entry name" value="WD40_repeat_dom_sf"/>
</dbReference>
<evidence type="ECO:0000256" key="2">
    <source>
        <dbReference type="ARBA" id="ARBA00022737"/>
    </source>
</evidence>
<dbReference type="Pfam" id="PF23335">
    <property type="entry name" value="Beta-prop_IFT80_2nd"/>
    <property type="match status" value="1"/>
</dbReference>
<dbReference type="OMA" id="CEMLHRT"/>
<dbReference type="EMBL" id="LDAU01000058">
    <property type="protein sequence ID" value="KRX08692.1"/>
    <property type="molecule type" value="Genomic_DNA"/>
</dbReference>
<name>A0A0V0R2G2_PSEPJ</name>
<dbReference type="Gene3D" id="2.130.10.10">
    <property type="entry name" value="YVTN repeat-like/Quinoprotein amine dehydrogenase"/>
    <property type="match status" value="1"/>
</dbReference>
<evidence type="ECO:0000256" key="1">
    <source>
        <dbReference type="ARBA" id="ARBA00022574"/>
    </source>
</evidence>
<evidence type="ECO:0000313" key="6">
    <source>
        <dbReference type="Proteomes" id="UP000054937"/>
    </source>
</evidence>
<keyword evidence="2" id="KW-0677">Repeat</keyword>
<dbReference type="OrthoDB" id="1667587at2759"/>
<accession>A0A0V0R2G2</accession>
<protein>
    <submittedName>
        <fullName evidence="5">WD40-repeat-containing domain</fullName>
    </submittedName>
</protein>
<evidence type="ECO:0000259" key="4">
    <source>
        <dbReference type="Pfam" id="PF23335"/>
    </source>
</evidence>
<dbReference type="InterPro" id="IPR001680">
    <property type="entry name" value="WD40_rpt"/>
</dbReference>
<dbReference type="AlphaFoldDB" id="A0A0V0R2G2"/>
<comment type="similarity">
    <text evidence="3">Belongs to the WD repeat PROPPIN family.</text>
</comment>
<keyword evidence="6" id="KW-1185">Reference proteome</keyword>
<organism evidence="5 6">
    <name type="scientific">Pseudocohnilembus persalinus</name>
    <name type="common">Ciliate</name>
    <dbReference type="NCBI Taxonomy" id="266149"/>
    <lineage>
        <taxon>Eukaryota</taxon>
        <taxon>Sar</taxon>
        <taxon>Alveolata</taxon>
        <taxon>Ciliophora</taxon>
        <taxon>Intramacronucleata</taxon>
        <taxon>Oligohymenophorea</taxon>
        <taxon>Scuticociliatia</taxon>
        <taxon>Philasterida</taxon>
        <taxon>Pseudocohnilembidae</taxon>
        <taxon>Pseudocohnilembus</taxon>
    </lineage>
</organism>
<proteinExistence type="inferred from homology"/>
<gene>
    <name evidence="5" type="ORF">PPERSA_08003</name>
</gene>